<dbReference type="EMBL" id="WOTB01000004">
    <property type="protein sequence ID" value="NHN83960.1"/>
    <property type="molecule type" value="Genomic_DNA"/>
</dbReference>
<dbReference type="CDD" id="cd03809">
    <property type="entry name" value="GT4_MtfB-like"/>
    <property type="match status" value="1"/>
</dbReference>
<evidence type="ECO:0000259" key="2">
    <source>
        <dbReference type="Pfam" id="PF00534"/>
    </source>
</evidence>
<dbReference type="Proteomes" id="UP000635278">
    <property type="component" value="Unassembled WGS sequence"/>
</dbReference>
<name>A0ABX0JQ01_9PROT</name>
<protein>
    <submittedName>
        <fullName evidence="3">Glycosyltransferase</fullName>
    </submittedName>
</protein>
<keyword evidence="1" id="KW-0808">Transferase</keyword>
<dbReference type="SUPFAM" id="SSF53756">
    <property type="entry name" value="UDP-Glycosyltransferase/glycogen phosphorylase"/>
    <property type="match status" value="1"/>
</dbReference>
<sequence>MSASPRFWIDVEDLFDYARDNARPSGIQRVGAELCLAMLSQEDFYDRIGFLRHNGAGTGFVSVPWDDVHALYRRLTTDTDTPPVIETGSTARHEPGRLRRLALRLPTLLRIPLGRFIAHQTQAAKDAATLFRASGQILASTVHAKEKSRPDQDFSPSPGDVLLSLGAPWSHASYASLFRKCRETYGMRTGLLIHDLIPLLWPEWCQPGLPRVFRRWLDALLPECDRIFAVSHATQRDIAAYASRTSIPLRHPVSVISMASGFTTQKTGTPAPPRIVRDPGRYVLVTGTMEARKNHALLFRVWRRLIVENPGKDIPKLVFAGSPGWLVDDLLRQIRNSNFLDGHLMLIRSPSDAVMDSLVRNSLFTVFPSFYEGWGLPVTESLARGRPCLISDRSSLPEAGQGLADSFDPDNATEALAKISRLLFDESALAAATDRVRKEFRPVPWTTAARQILTAF</sequence>
<evidence type="ECO:0000313" key="3">
    <source>
        <dbReference type="EMBL" id="NHN83960.1"/>
    </source>
</evidence>
<dbReference type="Pfam" id="PF00534">
    <property type="entry name" value="Glycos_transf_1"/>
    <property type="match status" value="1"/>
</dbReference>
<gene>
    <name evidence="3" type="ORF">GOB93_04790</name>
</gene>
<dbReference type="RefSeq" id="WP_173582346.1">
    <property type="nucleotide sequence ID" value="NZ_WOTB01000004.1"/>
</dbReference>
<dbReference type="InterPro" id="IPR001296">
    <property type="entry name" value="Glyco_trans_1"/>
</dbReference>
<reference evidence="3 4" key="1">
    <citation type="journal article" date="2020" name="Int. J. Syst. Evol. Microbiol.">
        <title>Novel acetic acid bacteria from cider fermentations: Acetobacter conturbans sp. nov. and Acetobacter fallax sp. nov.</title>
        <authorList>
            <person name="Sombolestani A.S."/>
            <person name="Cleenwerck I."/>
            <person name="Cnockaert M."/>
            <person name="Borremans W."/>
            <person name="Wieme A.D."/>
            <person name="De Vuyst L."/>
            <person name="Vandamme P."/>
        </authorList>
    </citation>
    <scope>NUCLEOTIDE SEQUENCE [LARGE SCALE GENOMIC DNA]</scope>
    <source>
        <strain evidence="3 4">LMG 30640</strain>
    </source>
</reference>
<accession>A0ABX0JQ01</accession>
<proteinExistence type="predicted"/>
<keyword evidence="4" id="KW-1185">Reference proteome</keyword>
<dbReference type="Gene3D" id="3.40.50.2000">
    <property type="entry name" value="Glycogen Phosphorylase B"/>
    <property type="match status" value="1"/>
</dbReference>
<evidence type="ECO:0000313" key="4">
    <source>
        <dbReference type="Proteomes" id="UP000635278"/>
    </source>
</evidence>
<dbReference type="PANTHER" id="PTHR46401:SF2">
    <property type="entry name" value="GLYCOSYLTRANSFERASE WBBK-RELATED"/>
    <property type="match status" value="1"/>
</dbReference>
<evidence type="ECO:0000256" key="1">
    <source>
        <dbReference type="ARBA" id="ARBA00022679"/>
    </source>
</evidence>
<comment type="caution">
    <text evidence="3">The sequence shown here is derived from an EMBL/GenBank/DDBJ whole genome shotgun (WGS) entry which is preliminary data.</text>
</comment>
<dbReference type="PANTHER" id="PTHR46401">
    <property type="entry name" value="GLYCOSYLTRANSFERASE WBBK-RELATED"/>
    <property type="match status" value="1"/>
</dbReference>
<organism evidence="3 4">
    <name type="scientific">Acetobacter musti</name>
    <dbReference type="NCBI Taxonomy" id="864732"/>
    <lineage>
        <taxon>Bacteria</taxon>
        <taxon>Pseudomonadati</taxon>
        <taxon>Pseudomonadota</taxon>
        <taxon>Alphaproteobacteria</taxon>
        <taxon>Acetobacterales</taxon>
        <taxon>Acetobacteraceae</taxon>
        <taxon>Acetobacter</taxon>
    </lineage>
</organism>
<feature type="domain" description="Glycosyl transferase family 1" evidence="2">
    <location>
        <begin position="280"/>
        <end position="434"/>
    </location>
</feature>